<evidence type="ECO:0000256" key="4">
    <source>
        <dbReference type="SAM" id="SignalP"/>
    </source>
</evidence>
<dbReference type="HOGENOM" id="CLU_037628_3_1_11"/>
<dbReference type="Proteomes" id="UP000067708">
    <property type="component" value="Chromosome"/>
</dbReference>
<dbReference type="SUPFAM" id="SSF53822">
    <property type="entry name" value="Periplasmic binding protein-like I"/>
    <property type="match status" value="1"/>
</dbReference>
<comment type="subcellular location">
    <subcellularLocation>
        <location evidence="1">Cell envelope</location>
    </subcellularLocation>
</comment>
<keyword evidence="3 4" id="KW-0732">Signal</keyword>
<dbReference type="GO" id="GO:0030246">
    <property type="term" value="F:carbohydrate binding"/>
    <property type="evidence" value="ECO:0007669"/>
    <property type="project" value="UniProtKB-ARBA"/>
</dbReference>
<dbReference type="EMBL" id="CP007490">
    <property type="protein sequence ID" value="AIC47156.1"/>
    <property type="molecule type" value="Genomic_DNA"/>
</dbReference>
<sequence length="316" mass="32200">MMNFMKKGRIVAAIAATVLAFTACAPAADSGAGDDKITIGATFPVLDAFLQKVADGIQAEADAQGAELTLVAADNKVDVQLSQVENFIAQGVDAILVVAVDTSAAGPMTDAAKAAGVPIVYVNRNPAQAGVPYVGSNSLVSGQLEMEQLAKLANNKGDVVIMQGEVTNEAALDRTKGCEEKAAAAGMKVVKIGTANWDRAQGQKLMENWIQSGTKFDVVCANNDEMALGAILALKAAGKKLGVGGVLVGGVDATADALASLEAGELATTVFQDASGQGSGGVKAAIALINGESVPDYVDVPYQLVTLDNISDFKGK</sequence>
<comment type="similarity">
    <text evidence="2">Belongs to the bacterial solute-binding protein 2 family.</text>
</comment>
<dbReference type="GO" id="GO:0030313">
    <property type="term" value="C:cell envelope"/>
    <property type="evidence" value="ECO:0007669"/>
    <property type="project" value="UniProtKB-SubCell"/>
</dbReference>
<dbReference type="Pfam" id="PF13407">
    <property type="entry name" value="Peripla_BP_4"/>
    <property type="match status" value="1"/>
</dbReference>
<feature type="domain" description="Periplasmic binding protein" evidence="5">
    <location>
        <begin position="47"/>
        <end position="292"/>
    </location>
</feature>
<evidence type="ECO:0000256" key="2">
    <source>
        <dbReference type="ARBA" id="ARBA00007639"/>
    </source>
</evidence>
<keyword evidence="6" id="KW-0813">Transport</keyword>
<evidence type="ECO:0000313" key="6">
    <source>
        <dbReference type="EMBL" id="AIC47156.1"/>
    </source>
</evidence>
<dbReference type="PANTHER" id="PTHR46847">
    <property type="entry name" value="D-ALLOSE-BINDING PERIPLASMIC PROTEIN-RELATED"/>
    <property type="match status" value="1"/>
</dbReference>
<dbReference type="STRING" id="529884.Rhola_00003340"/>
<feature type="chain" id="PRO_5001587112" evidence="4">
    <location>
        <begin position="28"/>
        <end position="316"/>
    </location>
</feature>
<reference evidence="6 7" key="1">
    <citation type="journal article" date="2014" name="Int. J. Syst. Evol. Microbiol.">
        <title>Rhodoluna lacicola gen. nov., sp. nov., a planktonic freshwater bacterium with stream-lined genome.</title>
        <authorList>
            <person name="Hahn M."/>
            <person name="Schmidt J."/>
            <person name="Taipale S.J."/>
            <person name="Doolittle W.F."/>
            <person name="Koll U."/>
        </authorList>
    </citation>
    <scope>NUCLEOTIDE SEQUENCE [LARGE SCALE GENOMIC DNA]</scope>
    <source>
        <strain evidence="6 7">MWH-Ta8</strain>
    </source>
</reference>
<dbReference type="KEGG" id="rla:Rhola_00003340"/>
<keyword evidence="7" id="KW-1185">Reference proteome</keyword>
<dbReference type="PROSITE" id="PS51257">
    <property type="entry name" value="PROKAR_LIPOPROTEIN"/>
    <property type="match status" value="1"/>
</dbReference>
<gene>
    <name evidence="6" type="ORF">Rhola_00003340</name>
</gene>
<dbReference type="InterPro" id="IPR028082">
    <property type="entry name" value="Peripla_BP_I"/>
</dbReference>
<organism evidence="6 7">
    <name type="scientific">Rhodoluna lacicola</name>
    <dbReference type="NCBI Taxonomy" id="529884"/>
    <lineage>
        <taxon>Bacteria</taxon>
        <taxon>Bacillati</taxon>
        <taxon>Actinomycetota</taxon>
        <taxon>Actinomycetes</taxon>
        <taxon>Micrococcales</taxon>
        <taxon>Microbacteriaceae</taxon>
        <taxon>Luna cluster</taxon>
        <taxon>Luna-1 subcluster</taxon>
        <taxon>Rhodoluna</taxon>
    </lineage>
</organism>
<evidence type="ECO:0000256" key="1">
    <source>
        <dbReference type="ARBA" id="ARBA00004196"/>
    </source>
</evidence>
<dbReference type="AlphaFoldDB" id="A0A060JBF3"/>
<protein>
    <submittedName>
        <fullName evidence="6">ABC-type sugar transport system, periplasmic component</fullName>
    </submittedName>
</protein>
<proteinExistence type="inferred from homology"/>
<evidence type="ECO:0000313" key="7">
    <source>
        <dbReference type="Proteomes" id="UP000067708"/>
    </source>
</evidence>
<dbReference type="eggNOG" id="COG1879">
    <property type="taxonomic scope" value="Bacteria"/>
</dbReference>
<evidence type="ECO:0000256" key="3">
    <source>
        <dbReference type="ARBA" id="ARBA00022729"/>
    </source>
</evidence>
<dbReference type="PATRIC" id="fig|529884.3.peg.318"/>
<dbReference type="Gene3D" id="3.40.50.2300">
    <property type="match status" value="2"/>
</dbReference>
<feature type="signal peptide" evidence="4">
    <location>
        <begin position="1"/>
        <end position="27"/>
    </location>
</feature>
<dbReference type="PANTHER" id="PTHR46847:SF1">
    <property type="entry name" value="D-ALLOSE-BINDING PERIPLASMIC PROTEIN-RELATED"/>
    <property type="match status" value="1"/>
</dbReference>
<accession>A0A060JBF3</accession>
<dbReference type="InterPro" id="IPR025997">
    <property type="entry name" value="SBP_2_dom"/>
</dbReference>
<evidence type="ECO:0000259" key="5">
    <source>
        <dbReference type="Pfam" id="PF13407"/>
    </source>
</evidence>
<name>A0A060JBF3_9MICO</name>
<keyword evidence="6" id="KW-0762">Sugar transport</keyword>